<dbReference type="Pfam" id="PF05947">
    <property type="entry name" value="T6SS_TssF"/>
    <property type="match status" value="1"/>
</dbReference>
<reference evidence="2" key="1">
    <citation type="submission" date="2018-08" db="EMBL/GenBank/DDBJ databases">
        <title>Thalassotalea euphylliae genome.</title>
        <authorList>
            <person name="Summers S."/>
            <person name="Rice S.A."/>
            <person name="Freckelton M.L."/>
            <person name="Nedved B.T."/>
            <person name="Hadfield M.G."/>
        </authorList>
    </citation>
    <scope>NUCLEOTIDE SEQUENCE [LARGE SCALE GENOMIC DNA]</scope>
    <source>
        <strain evidence="2">H3</strain>
    </source>
</reference>
<dbReference type="Proteomes" id="UP000256899">
    <property type="component" value="Unassembled WGS sequence"/>
</dbReference>
<name>A0A3E0U1W3_9GAMM</name>
<gene>
    <name evidence="1" type="ORF">DXX94_08265</name>
</gene>
<sequence>MMNKMLKYFEQELSGIRQGLEAFRLKFQKEAEILNLNNKGQEDPNVTRLIDSFAWVSAKNAQEIDQLKYRHIEEFIEVTSPNLFKQVPATIACTFIHNPDDFTKPVVLSKGGEVSFDLAGQQTKFTHPIATVLSPLTITGTQFEQTPFNHPTPVDIDHGKVKYCLRVNIDLINDEVDINTLLAAGLQLHFGHSRTGRCNLDIIMQSLCNIALTCDVQQTSISIPKESFNPIAHDQQALYSPISDNELAIYFQLKEFFTITDKRNYVRLQHKTAGKLAPSSHYFLDLYLDEFAQELMAKTDIQVSVNRFLMTNLFKQVSEPISVTHQELSYPIIADASVGNNLEVYSVDDLYKVNSTNQERIKPVIGSEHIDYQQDWYWSGKQKISTNGNLEHHVVLPINKALTREPNGFTAFANITCSNSNLHSLVHIGNQFVADAQEALPGELYINDVNFTPNSTNIPEHHYWDFLKLMSFNLSAMIDKPDAKARLVQFLRLFTYNNAKYVELDSIEALNLTKVNAPFLVEGRMLFVPGIELKLLFNNAEQNADYFLFSQLLNLFFASITSFDRSFKLTVEFTHFNWLPINFEPVLGVRACA</sequence>
<dbReference type="AlphaFoldDB" id="A0A3E0U1W3"/>
<evidence type="ECO:0008006" key="3">
    <source>
        <dbReference type="Google" id="ProtNLM"/>
    </source>
</evidence>
<proteinExistence type="predicted"/>
<keyword evidence="2" id="KW-1185">Reference proteome</keyword>
<dbReference type="RefSeq" id="WP_116015115.1">
    <property type="nucleotide sequence ID" value="NZ_QUOT01000001.1"/>
</dbReference>
<dbReference type="PANTHER" id="PTHR35370:SF1">
    <property type="entry name" value="TYPE VI SECRETION SYSTEM COMPONENT TSSF1"/>
    <property type="match status" value="1"/>
</dbReference>
<dbReference type="PANTHER" id="PTHR35370">
    <property type="entry name" value="CYTOPLASMIC PROTEIN-RELATED-RELATED"/>
    <property type="match status" value="1"/>
</dbReference>
<accession>A0A3E0U1W3</accession>
<evidence type="ECO:0000313" key="2">
    <source>
        <dbReference type="Proteomes" id="UP000256899"/>
    </source>
</evidence>
<evidence type="ECO:0000313" key="1">
    <source>
        <dbReference type="EMBL" id="REL30709.1"/>
    </source>
</evidence>
<protein>
    <recommendedName>
        <fullName evidence="3">Type VI secretion system baseplate subunit TssF</fullName>
    </recommendedName>
</protein>
<dbReference type="EMBL" id="QUOT01000001">
    <property type="protein sequence ID" value="REL30709.1"/>
    <property type="molecule type" value="Genomic_DNA"/>
</dbReference>
<dbReference type="InterPro" id="IPR010272">
    <property type="entry name" value="T6SS_TssF"/>
</dbReference>
<organism evidence="1 2">
    <name type="scientific">Thalassotalea euphylliae</name>
    <dbReference type="NCBI Taxonomy" id="1655234"/>
    <lineage>
        <taxon>Bacteria</taxon>
        <taxon>Pseudomonadati</taxon>
        <taxon>Pseudomonadota</taxon>
        <taxon>Gammaproteobacteria</taxon>
        <taxon>Alteromonadales</taxon>
        <taxon>Colwelliaceae</taxon>
        <taxon>Thalassotalea</taxon>
    </lineage>
</organism>
<comment type="caution">
    <text evidence="1">The sequence shown here is derived from an EMBL/GenBank/DDBJ whole genome shotgun (WGS) entry which is preliminary data.</text>
</comment>